<dbReference type="EMBL" id="CP071182">
    <property type="protein sequence ID" value="QSO49854.1"/>
    <property type="molecule type" value="Genomic_DNA"/>
</dbReference>
<dbReference type="InterPro" id="IPR050179">
    <property type="entry name" value="Trans_hexapeptide_repeat"/>
</dbReference>
<dbReference type="AlphaFoldDB" id="A0A9X7W3B8"/>
<protein>
    <recommendedName>
        <fullName evidence="3">Transferase family hexapeptide repeat protein</fullName>
    </recommendedName>
</protein>
<dbReference type="Proteomes" id="UP000663505">
    <property type="component" value="Chromosome"/>
</dbReference>
<accession>A0A9X7W3B8</accession>
<dbReference type="Gene3D" id="2.160.10.10">
    <property type="entry name" value="Hexapeptide repeat proteins"/>
    <property type="match status" value="1"/>
</dbReference>
<dbReference type="SUPFAM" id="SSF51161">
    <property type="entry name" value="Trimeric LpxA-like enzymes"/>
    <property type="match status" value="1"/>
</dbReference>
<evidence type="ECO:0000313" key="2">
    <source>
        <dbReference type="Proteomes" id="UP000663505"/>
    </source>
</evidence>
<organism evidence="1 2">
    <name type="scientific">Alicyclobacillus mengziensis</name>
    <dbReference type="NCBI Taxonomy" id="2931921"/>
    <lineage>
        <taxon>Bacteria</taxon>
        <taxon>Bacillati</taxon>
        <taxon>Bacillota</taxon>
        <taxon>Bacilli</taxon>
        <taxon>Bacillales</taxon>
        <taxon>Alicyclobacillaceae</taxon>
        <taxon>Alicyclobacillus</taxon>
    </lineage>
</organism>
<dbReference type="InterPro" id="IPR011004">
    <property type="entry name" value="Trimer_LpxA-like_sf"/>
</dbReference>
<dbReference type="KEGG" id="afx:JZ786_12740"/>
<evidence type="ECO:0000313" key="1">
    <source>
        <dbReference type="EMBL" id="QSO49854.1"/>
    </source>
</evidence>
<dbReference type="PANTHER" id="PTHR43300">
    <property type="entry name" value="ACETYLTRANSFERASE"/>
    <property type="match status" value="1"/>
</dbReference>
<sequence length="98" mass="10832">MSTRAVILPGVTIGRGAVVAAGAVVSKNAPDYCIVGGVPAKFIANRTKNLSYSLDYFRLFQYPENEMARRLQLRHIVPKLVHEFVWCNTACINNTPPI</sequence>
<proteinExistence type="predicted"/>
<evidence type="ECO:0008006" key="3">
    <source>
        <dbReference type="Google" id="ProtNLM"/>
    </source>
</evidence>
<keyword evidence="2" id="KW-1185">Reference proteome</keyword>
<name>A0A9X7W3B8_9BACL</name>
<gene>
    <name evidence="1" type="ORF">JZ786_12740</name>
</gene>
<reference evidence="1 2" key="1">
    <citation type="submission" date="2021-02" db="EMBL/GenBank/DDBJ databases">
        <title>Alicyclobacillus curvatus sp. nov. and Alicyclobacillus mengziensis sp. nov., two acidophilic bacteria isolated from acid mine drainage.</title>
        <authorList>
            <person name="Huang Y."/>
        </authorList>
    </citation>
    <scope>NUCLEOTIDE SEQUENCE [LARGE SCALE GENOMIC DNA]</scope>
    <source>
        <strain evidence="1 2">S30H14</strain>
    </source>
</reference>